<dbReference type="OMA" id="WILEVRA"/>
<dbReference type="Pfam" id="PF04979">
    <property type="entry name" value="IPP-2"/>
    <property type="match status" value="1"/>
</dbReference>
<dbReference type="GO" id="GO:0004864">
    <property type="term" value="F:protein phosphatase inhibitor activity"/>
    <property type="evidence" value="ECO:0007669"/>
    <property type="project" value="UniProtKB-KW"/>
</dbReference>
<proteinExistence type="inferred from homology"/>
<feature type="compositionally biased region" description="Polar residues" evidence="3">
    <location>
        <begin position="17"/>
        <end position="33"/>
    </location>
</feature>
<accession>A0A673V9F2</accession>
<dbReference type="Ensembl" id="ENSSSUT00005034506.1">
    <property type="protein sequence ID" value="ENSSSUP00005030237.1"/>
    <property type="gene ID" value="ENSSSUG00005019507.1"/>
</dbReference>
<protein>
    <submittedName>
        <fullName evidence="4">Uncharacterized protein</fullName>
    </submittedName>
</protein>
<evidence type="ECO:0000313" key="4">
    <source>
        <dbReference type="Ensembl" id="ENSSSUP00005030237.1"/>
    </source>
</evidence>
<reference evidence="4" key="2">
    <citation type="submission" date="2025-09" db="UniProtKB">
        <authorList>
            <consortium name="Ensembl"/>
        </authorList>
    </citation>
    <scope>IDENTIFICATION</scope>
</reference>
<evidence type="ECO:0000256" key="2">
    <source>
        <dbReference type="ARBA" id="ARBA00023272"/>
    </source>
</evidence>
<evidence type="ECO:0000256" key="3">
    <source>
        <dbReference type="SAM" id="MobiDB-lite"/>
    </source>
</evidence>
<dbReference type="GO" id="GO:0009966">
    <property type="term" value="P:regulation of signal transduction"/>
    <property type="evidence" value="ECO:0007669"/>
    <property type="project" value="InterPro"/>
</dbReference>
<dbReference type="InterPro" id="IPR007062">
    <property type="entry name" value="PPI-2"/>
</dbReference>
<name>A0A673V9F2_SURSU</name>
<dbReference type="Proteomes" id="UP000472268">
    <property type="component" value="Unplaced"/>
</dbReference>
<keyword evidence="5" id="KW-1185">Reference proteome</keyword>
<reference evidence="4" key="1">
    <citation type="submission" date="2025-08" db="UniProtKB">
        <authorList>
            <consortium name="Ensembl"/>
        </authorList>
    </citation>
    <scope>IDENTIFICATION</scope>
</reference>
<feature type="region of interest" description="Disordered" evidence="3">
    <location>
        <begin position="1"/>
        <end position="36"/>
    </location>
</feature>
<sequence>MATSTASHRPLKGILKNKSSTASNVAASNQQSGGVIPEVKRKKSQKWDELNILATHRPAFRDYDFMKINEPSSPHLGQPDDGEDWLLYILYSFIDVKGG</sequence>
<comment type="similarity">
    <text evidence="1">Belongs to the protein phosphatase inhibitor 2 family.</text>
</comment>
<evidence type="ECO:0000256" key="1">
    <source>
        <dbReference type="ARBA" id="ARBA00005472"/>
    </source>
</evidence>
<dbReference type="AlphaFoldDB" id="A0A673V9F2"/>
<keyword evidence="2" id="KW-0650">Protein phosphatase inhibitor</keyword>
<dbReference type="Gene3D" id="6.10.250.1050">
    <property type="match status" value="1"/>
</dbReference>
<organism evidence="4 5">
    <name type="scientific">Suricata suricatta</name>
    <name type="common">Meerkat</name>
    <dbReference type="NCBI Taxonomy" id="37032"/>
    <lineage>
        <taxon>Eukaryota</taxon>
        <taxon>Metazoa</taxon>
        <taxon>Chordata</taxon>
        <taxon>Craniata</taxon>
        <taxon>Vertebrata</taxon>
        <taxon>Euteleostomi</taxon>
        <taxon>Mammalia</taxon>
        <taxon>Eutheria</taxon>
        <taxon>Laurasiatheria</taxon>
        <taxon>Carnivora</taxon>
        <taxon>Feliformia</taxon>
        <taxon>Herpestidae</taxon>
        <taxon>Suricata</taxon>
    </lineage>
</organism>
<evidence type="ECO:0000313" key="5">
    <source>
        <dbReference type="Proteomes" id="UP000472268"/>
    </source>
</evidence>